<keyword evidence="8" id="KW-0560">Oxidoreductase</keyword>
<keyword evidence="2" id="KW-0489">Methyltransferase</keyword>
<name>A0A2Z4JUX3_9BURK</name>
<dbReference type="PANTHER" id="PTHR13847:SF283">
    <property type="entry name" value="TRNA 5-METHYLAMINOMETHYL-2-THIOURIDINE BIOSYNTHESIS BIFUNCTIONAL PROTEIN MNMC"/>
    <property type="match status" value="1"/>
</dbReference>
<proteinExistence type="predicted"/>
<dbReference type="NCBIfam" id="TIGR03197">
    <property type="entry name" value="MnmC_Cterm"/>
    <property type="match status" value="1"/>
</dbReference>
<dbReference type="GO" id="GO:0008033">
    <property type="term" value="P:tRNA processing"/>
    <property type="evidence" value="ECO:0007669"/>
    <property type="project" value="UniProtKB-KW"/>
</dbReference>
<evidence type="ECO:0000256" key="2">
    <source>
        <dbReference type="ARBA" id="ARBA00022603"/>
    </source>
</evidence>
<keyword evidence="7" id="KW-0274">FAD</keyword>
<evidence type="ECO:0000313" key="12">
    <source>
        <dbReference type="Proteomes" id="UP000248592"/>
    </source>
</evidence>
<dbReference type="InterPro" id="IPR006076">
    <property type="entry name" value="FAD-dep_OxRdtase"/>
</dbReference>
<organism evidence="11 12">
    <name type="scientific">Polynucleobacter paneuropaeus</name>
    <dbReference type="NCBI Taxonomy" id="2527775"/>
    <lineage>
        <taxon>Bacteria</taxon>
        <taxon>Pseudomonadati</taxon>
        <taxon>Pseudomonadota</taxon>
        <taxon>Betaproteobacteria</taxon>
        <taxon>Burkholderiales</taxon>
        <taxon>Burkholderiaceae</taxon>
        <taxon>Polynucleobacter</taxon>
    </lineage>
</organism>
<dbReference type="GO" id="GO:0016645">
    <property type="term" value="F:oxidoreductase activity, acting on the CH-NH group of donors"/>
    <property type="evidence" value="ECO:0007669"/>
    <property type="project" value="InterPro"/>
</dbReference>
<keyword evidence="9" id="KW-0511">Multifunctional enzyme</keyword>
<dbReference type="GO" id="GO:0005737">
    <property type="term" value="C:cytoplasm"/>
    <property type="evidence" value="ECO:0007669"/>
    <property type="project" value="TreeGrafter"/>
</dbReference>
<dbReference type="Gene3D" id="3.30.9.10">
    <property type="entry name" value="D-Amino Acid Oxidase, subunit A, domain 2"/>
    <property type="match status" value="1"/>
</dbReference>
<evidence type="ECO:0000256" key="6">
    <source>
        <dbReference type="ARBA" id="ARBA00022694"/>
    </source>
</evidence>
<feature type="domain" description="FAD dependent oxidoreductase" evidence="10">
    <location>
        <begin position="9"/>
        <end position="354"/>
    </location>
</feature>
<keyword evidence="1" id="KW-0963">Cytoplasm</keyword>
<evidence type="ECO:0000256" key="4">
    <source>
        <dbReference type="ARBA" id="ARBA00022679"/>
    </source>
</evidence>
<dbReference type="AlphaFoldDB" id="A0A2Z4JUX3"/>
<dbReference type="EMBL" id="CP030085">
    <property type="protein sequence ID" value="AWW50596.1"/>
    <property type="molecule type" value="Genomic_DNA"/>
</dbReference>
<protein>
    <submittedName>
        <fullName evidence="11">FAD-dependent oxidoreductase</fullName>
    </submittedName>
</protein>
<evidence type="ECO:0000259" key="10">
    <source>
        <dbReference type="Pfam" id="PF01266"/>
    </source>
</evidence>
<dbReference type="InterPro" id="IPR017610">
    <property type="entry name" value="tRNA_S-uridine_synth_MnmC_C"/>
</dbReference>
<keyword evidence="4" id="KW-0808">Transferase</keyword>
<evidence type="ECO:0000313" key="11">
    <source>
        <dbReference type="EMBL" id="AWW50596.1"/>
    </source>
</evidence>
<keyword evidence="5" id="KW-0949">S-adenosyl-L-methionine</keyword>
<sequence>MIKPQHHAVVVIGAGIAGAAIANALLEQGQAVCVVDAAAGPATACSSHAHAIAHPHIGRGSPRLLRLTRIAFLLAEAQWGASWNQHGIFQPSKKDKSFDRVEVAAYLQALELDESIAIALEAKDAEQICGIKQNGVWLPRGASMSLSGASKKLLEAQSGLSTCWDQEITKLEQSNGHWLLLNKENHAVLCADKVVIAAGAHTKSLIDSLKVRLPLRPVRGQLSIFSVAENSSWAQELPSVGISGDGYCLPAQVLDDGRCTWMVGSSYDEGEDDLLPRQSSDQFNREQARSLLNFAQGNLADLQSHGSFVGIRCVAGDRLPIIGPLSQRPGIFIASAFGSRGVLWSALSAKLITAQVLDDAALLARLGLTADLLAALDPARFLAGAAPSALGALASNSKPIFPSGPRAK</sequence>
<dbReference type="GO" id="GO:0008168">
    <property type="term" value="F:methyltransferase activity"/>
    <property type="evidence" value="ECO:0007669"/>
    <property type="project" value="UniProtKB-KW"/>
</dbReference>
<reference evidence="12" key="1">
    <citation type="submission" date="2018-06" db="EMBL/GenBank/DDBJ databases">
        <title>Description of a new Polynucleobacter species.</title>
        <authorList>
            <person name="Hahn M.W."/>
        </authorList>
    </citation>
    <scope>NUCLEOTIDE SEQUENCE [LARGE SCALE GENOMIC DNA]</scope>
    <source>
        <strain evidence="12">MG-25-Pas1-D2</strain>
    </source>
</reference>
<evidence type="ECO:0000256" key="1">
    <source>
        <dbReference type="ARBA" id="ARBA00022490"/>
    </source>
</evidence>
<dbReference type="SUPFAM" id="SSF51905">
    <property type="entry name" value="FAD/NAD(P)-binding domain"/>
    <property type="match status" value="1"/>
</dbReference>
<dbReference type="Pfam" id="PF01266">
    <property type="entry name" value="DAO"/>
    <property type="match status" value="1"/>
</dbReference>
<evidence type="ECO:0000256" key="3">
    <source>
        <dbReference type="ARBA" id="ARBA00022630"/>
    </source>
</evidence>
<dbReference type="PANTHER" id="PTHR13847">
    <property type="entry name" value="SARCOSINE DEHYDROGENASE-RELATED"/>
    <property type="match status" value="1"/>
</dbReference>
<gene>
    <name evidence="11" type="ORF">Pas1_09515</name>
</gene>
<dbReference type="InterPro" id="IPR036188">
    <property type="entry name" value="FAD/NAD-bd_sf"/>
</dbReference>
<dbReference type="GO" id="GO:0032259">
    <property type="term" value="P:methylation"/>
    <property type="evidence" value="ECO:0007669"/>
    <property type="project" value="UniProtKB-KW"/>
</dbReference>
<evidence type="ECO:0000256" key="5">
    <source>
        <dbReference type="ARBA" id="ARBA00022691"/>
    </source>
</evidence>
<dbReference type="Gene3D" id="3.50.50.60">
    <property type="entry name" value="FAD/NAD(P)-binding domain"/>
    <property type="match status" value="1"/>
</dbReference>
<accession>A0A2Z4JUX3</accession>
<evidence type="ECO:0000256" key="9">
    <source>
        <dbReference type="ARBA" id="ARBA00023268"/>
    </source>
</evidence>
<evidence type="ECO:0000256" key="8">
    <source>
        <dbReference type="ARBA" id="ARBA00023002"/>
    </source>
</evidence>
<dbReference type="Proteomes" id="UP000248592">
    <property type="component" value="Chromosome"/>
</dbReference>
<evidence type="ECO:0000256" key="7">
    <source>
        <dbReference type="ARBA" id="ARBA00022827"/>
    </source>
</evidence>
<keyword evidence="3" id="KW-0285">Flavoprotein</keyword>
<keyword evidence="6" id="KW-0819">tRNA processing</keyword>